<gene>
    <name evidence="1" type="ORF">AB6724_16130</name>
</gene>
<dbReference type="RefSeq" id="WP_369339545.1">
    <property type="nucleotide sequence ID" value="NZ_JBFYGN010000020.1"/>
</dbReference>
<name>A0ABV3ZZ96_9BURK</name>
<accession>A0ABV3ZZ96</accession>
<evidence type="ECO:0000313" key="2">
    <source>
        <dbReference type="Proteomes" id="UP001561046"/>
    </source>
</evidence>
<proteinExistence type="predicted"/>
<reference evidence="1 2" key="1">
    <citation type="journal article" date="2013" name="Int. J. Syst. Evol. Microbiol.">
        <title>Comamonas guangdongensis sp. nov., isolated from subterranean forest sediment, and emended description of the genus Comamonas.</title>
        <authorList>
            <person name="Zhang J."/>
            <person name="Wang Y."/>
            <person name="Zhou S."/>
            <person name="Wu C."/>
            <person name="He J."/>
            <person name="Li F."/>
        </authorList>
    </citation>
    <scope>NUCLEOTIDE SEQUENCE [LARGE SCALE GENOMIC DNA]</scope>
    <source>
        <strain evidence="1 2">CCTCC AB2011133</strain>
    </source>
</reference>
<dbReference type="EMBL" id="JBFYGN010000020">
    <property type="protein sequence ID" value="MEX8194361.1"/>
    <property type="molecule type" value="Genomic_DNA"/>
</dbReference>
<keyword evidence="2" id="KW-1185">Reference proteome</keyword>
<organism evidence="1 2">
    <name type="scientific">Comamonas guangdongensis</name>
    <dbReference type="NCBI Taxonomy" id="510515"/>
    <lineage>
        <taxon>Bacteria</taxon>
        <taxon>Pseudomonadati</taxon>
        <taxon>Pseudomonadota</taxon>
        <taxon>Betaproteobacteria</taxon>
        <taxon>Burkholderiales</taxon>
        <taxon>Comamonadaceae</taxon>
        <taxon>Comamonas</taxon>
    </lineage>
</organism>
<evidence type="ECO:0000313" key="1">
    <source>
        <dbReference type="EMBL" id="MEX8194361.1"/>
    </source>
</evidence>
<dbReference type="Proteomes" id="UP001561046">
    <property type="component" value="Unassembled WGS sequence"/>
</dbReference>
<comment type="caution">
    <text evidence="1">The sequence shown here is derived from an EMBL/GenBank/DDBJ whole genome shotgun (WGS) entry which is preliminary data.</text>
</comment>
<evidence type="ECO:0008006" key="3">
    <source>
        <dbReference type="Google" id="ProtNLM"/>
    </source>
</evidence>
<sequence length="199" mass="21874">MPDLQQLKQLLAPWGELRPQAASDWRGTRPLPQELVCLYEQIGPWGQVFHERVGPVGSTLAVGGNPVCIPPLHKLFDLQSGYAWRSSPAQPLPDWPEHWLVVAEQGGDPFILDTLGGQVLFAFHGAGRWEPRPFAGDLFTAIGALATVANTHETLGEQELDPDEGLTPPGRARIMTELALFLGSEEQAGLMLAAWEYYE</sequence>
<protein>
    <recommendedName>
        <fullName evidence="3">SMI1/KNR4 family protein</fullName>
    </recommendedName>
</protein>